<dbReference type="EMBL" id="VFRQ01000006">
    <property type="protein sequence ID" value="TPE43578.1"/>
    <property type="molecule type" value="Genomic_DNA"/>
</dbReference>
<evidence type="ECO:0000313" key="3">
    <source>
        <dbReference type="Proteomes" id="UP000316727"/>
    </source>
</evidence>
<evidence type="ECO:0000259" key="1">
    <source>
        <dbReference type="Pfam" id="PF12728"/>
    </source>
</evidence>
<dbReference type="OrthoDB" id="851348at2"/>
<comment type="caution">
    <text evidence="2">The sequence shown here is derived from an EMBL/GenBank/DDBJ whole genome shotgun (WGS) entry which is preliminary data.</text>
</comment>
<dbReference type="Proteomes" id="UP000316727">
    <property type="component" value="Unassembled WGS sequence"/>
</dbReference>
<dbReference type="RefSeq" id="WP_140621882.1">
    <property type="nucleotide sequence ID" value="NZ_VFRQ01000006.1"/>
</dbReference>
<name>A0A501W2S5_9BACT</name>
<proteinExistence type="predicted"/>
<organism evidence="2 3">
    <name type="scientific">Pontibacter mangrovi</name>
    <dbReference type="NCBI Taxonomy" id="2589816"/>
    <lineage>
        <taxon>Bacteria</taxon>
        <taxon>Pseudomonadati</taxon>
        <taxon>Bacteroidota</taxon>
        <taxon>Cytophagia</taxon>
        <taxon>Cytophagales</taxon>
        <taxon>Hymenobacteraceae</taxon>
        <taxon>Pontibacter</taxon>
    </lineage>
</organism>
<gene>
    <name evidence="2" type="ORF">FJM65_12540</name>
</gene>
<evidence type="ECO:0000313" key="2">
    <source>
        <dbReference type="EMBL" id="TPE43578.1"/>
    </source>
</evidence>
<sequence>MIKKEIYSELLEKYSLQKSEAISFVNQRIGVAVDKAKMLETISANIDKLTILCSDLKLEIRLHEANPLFSINSQQFYTTKQAAEILNVSPDKIRQLIKNDILKTKKINQRNWKIPNWSLEAYKNDLCNFLANAKELVSEFAVVDVMDDENQLLISLITEVGIHQVHEHETRLKRTITGIRSEL</sequence>
<dbReference type="AlphaFoldDB" id="A0A501W2S5"/>
<protein>
    <submittedName>
        <fullName evidence="2">Helix-turn-helix domain-containing protein</fullName>
    </submittedName>
</protein>
<feature type="domain" description="Helix-turn-helix" evidence="1">
    <location>
        <begin position="76"/>
        <end position="124"/>
    </location>
</feature>
<reference evidence="2 3" key="1">
    <citation type="submission" date="2019-06" db="EMBL/GenBank/DDBJ databases">
        <title>A novel bacterium of genus Pontibacter, isolated from marine sediment.</title>
        <authorList>
            <person name="Huang H."/>
            <person name="Mo K."/>
            <person name="Hu Y."/>
        </authorList>
    </citation>
    <scope>NUCLEOTIDE SEQUENCE [LARGE SCALE GENOMIC DNA]</scope>
    <source>
        <strain evidence="2 3">HB172049</strain>
    </source>
</reference>
<dbReference type="InterPro" id="IPR041657">
    <property type="entry name" value="HTH_17"/>
</dbReference>
<accession>A0A501W2S5</accession>
<keyword evidence="3" id="KW-1185">Reference proteome</keyword>
<dbReference type="Pfam" id="PF12728">
    <property type="entry name" value="HTH_17"/>
    <property type="match status" value="1"/>
</dbReference>